<comment type="similarity">
    <text evidence="12">Belongs to the IFT81 family.</text>
</comment>
<feature type="coiled-coil region" evidence="16">
    <location>
        <begin position="418"/>
        <end position="452"/>
    </location>
</feature>
<keyword evidence="2" id="KW-0963">Cytoplasm</keyword>
<dbReference type="InterPro" id="IPR041146">
    <property type="entry name" value="IFT81_CH"/>
</dbReference>
<keyword evidence="10" id="KW-0206">Cytoskeleton</keyword>
<evidence type="ECO:0000256" key="7">
    <source>
        <dbReference type="ARBA" id="ARBA00022990"/>
    </source>
</evidence>
<dbReference type="GO" id="GO:0030992">
    <property type="term" value="C:intraciliary transport particle B"/>
    <property type="evidence" value="ECO:0007669"/>
    <property type="project" value="InterPro"/>
</dbReference>
<keyword evidence="5" id="KW-0970">Cilium biogenesis/degradation</keyword>
<feature type="coiled-coil region" evidence="16">
    <location>
        <begin position="140"/>
        <end position="254"/>
    </location>
</feature>
<dbReference type="GO" id="GO:0030154">
    <property type="term" value="P:cell differentiation"/>
    <property type="evidence" value="ECO:0007669"/>
    <property type="project" value="UniProtKB-KW"/>
</dbReference>
<feature type="compositionally biased region" description="Polar residues" evidence="17">
    <location>
        <begin position="387"/>
        <end position="398"/>
    </location>
</feature>
<keyword evidence="6" id="KW-0744">Spermatogenesis</keyword>
<keyword evidence="4" id="KW-0221">Differentiation</keyword>
<evidence type="ECO:0000313" key="19">
    <source>
        <dbReference type="EMBL" id="CAF1363416.1"/>
    </source>
</evidence>
<keyword evidence="11" id="KW-0966">Cell projection</keyword>
<feature type="domain" description="IFT81 calponin homology" evidence="18">
    <location>
        <begin position="3"/>
        <end position="129"/>
    </location>
</feature>
<dbReference type="InterPro" id="IPR029600">
    <property type="entry name" value="IFT81"/>
</dbReference>
<dbReference type="PANTHER" id="PTHR15614">
    <property type="entry name" value="INTRAFLAGELLAR TRANSPORT PROTEIN 81 HOMOLOG"/>
    <property type="match status" value="1"/>
</dbReference>
<name>A0A815IAI9_9BILA</name>
<evidence type="ECO:0000256" key="6">
    <source>
        <dbReference type="ARBA" id="ARBA00022871"/>
    </source>
</evidence>
<dbReference type="EMBL" id="CAJNON010000723">
    <property type="protein sequence ID" value="CAF1363416.1"/>
    <property type="molecule type" value="Genomic_DNA"/>
</dbReference>
<sequence>MVEQLKFIVEQLKRPPFNRKDYNILTFDNLTNNQLLQVLTDVFAVVDPYDPSHKIDIRDEEPDKTATRHMNTLKMLGYRPKLETDVNTFRQNLVSGDKSVVFPILQWLLEKIPEHKERAYLGRYLSRIDVPSEFLSDPEIAEQHERSDELMEEFKEVHREYKELTSTPHTIEDLRRDIKQLEDEKETLQKRLEKQKTKVQKVPASQIELAKTYRQEVDKEEKLNNMKQDLNNVIHQLEQKIQRLERQITDQRSSSFDQSPEAIMKRMEEENQVNSYLVTDKFPKQLSQMKIKLKYYEEVTNNKALGQTEITNYRAKITELNSVINKLHEKRVLTKDPTADNLAVFRQQALIVARRKEQAAERLTQLRAENDALEKQFGQNLPMGKTGASSTAKSSGQIPQGEEFQRYVNVLRHKSNSYKRKRQEINDMTAELQLLKRTEELLKEQVEQIKGRMGMEERKQGIEGYFSTQERLEELSTMKMEQDELKGKTLDEITGLIKTLNNRISSKKAELDPILKEVKPLRAKIQELRNEYEAKKSRYDALNANFETSRSTLESEVRGFYEEQYAQESRFHTLRAQMLINAVQLKRANDEQSSYMSKDKATKSNREQLNKQINDCEVRVKNNRERQKQTKDVQIDGTKQLKYWRDLLRMMELKRKIAMGES</sequence>
<evidence type="ECO:0000256" key="1">
    <source>
        <dbReference type="ARBA" id="ARBA00004120"/>
    </source>
</evidence>
<dbReference type="FunFam" id="1.10.418.70:FF:000001">
    <property type="entry name" value="Intraflagellar transport protein 81 homolog"/>
    <property type="match status" value="1"/>
</dbReference>
<evidence type="ECO:0000256" key="5">
    <source>
        <dbReference type="ARBA" id="ARBA00022794"/>
    </source>
</evidence>
<evidence type="ECO:0000256" key="8">
    <source>
        <dbReference type="ARBA" id="ARBA00023054"/>
    </source>
</evidence>
<dbReference type="GO" id="GO:0036064">
    <property type="term" value="C:ciliary basal body"/>
    <property type="evidence" value="ECO:0007669"/>
    <property type="project" value="TreeGrafter"/>
</dbReference>
<dbReference type="PANTHER" id="PTHR15614:SF2">
    <property type="entry name" value="INTRAFLAGELLAR TRANSPORT PROTEIN 81 HOMOLOG"/>
    <property type="match status" value="1"/>
</dbReference>
<evidence type="ECO:0000256" key="11">
    <source>
        <dbReference type="ARBA" id="ARBA00023273"/>
    </source>
</evidence>
<feature type="coiled-coil region" evidence="16">
    <location>
        <begin position="490"/>
        <end position="545"/>
    </location>
</feature>
<evidence type="ECO:0000256" key="4">
    <source>
        <dbReference type="ARBA" id="ARBA00022782"/>
    </source>
</evidence>
<evidence type="ECO:0000256" key="16">
    <source>
        <dbReference type="SAM" id="Coils"/>
    </source>
</evidence>
<dbReference type="GO" id="GO:0042073">
    <property type="term" value="P:intraciliary transport"/>
    <property type="evidence" value="ECO:0007669"/>
    <property type="project" value="InterPro"/>
</dbReference>
<dbReference type="Gene3D" id="1.10.287.1490">
    <property type="match status" value="1"/>
</dbReference>
<keyword evidence="3" id="KW-0597">Phosphoprotein</keyword>
<dbReference type="InterPro" id="IPR043016">
    <property type="entry name" value="IFT81_N_sf"/>
</dbReference>
<organism evidence="19 21">
    <name type="scientific">Adineta steineri</name>
    <dbReference type="NCBI Taxonomy" id="433720"/>
    <lineage>
        <taxon>Eukaryota</taxon>
        <taxon>Metazoa</taxon>
        <taxon>Spiralia</taxon>
        <taxon>Gnathifera</taxon>
        <taxon>Rotifera</taxon>
        <taxon>Eurotatoria</taxon>
        <taxon>Bdelloidea</taxon>
        <taxon>Adinetida</taxon>
        <taxon>Adinetidae</taxon>
        <taxon>Adineta</taxon>
    </lineage>
</organism>
<dbReference type="EMBL" id="CAJOAY010000851">
    <property type="protein sequence ID" value="CAF3747351.1"/>
    <property type="molecule type" value="Genomic_DNA"/>
</dbReference>
<dbReference type="Pfam" id="PF18383">
    <property type="entry name" value="IFT81_CH"/>
    <property type="match status" value="1"/>
</dbReference>
<feature type="region of interest" description="Disordered" evidence="17">
    <location>
        <begin position="379"/>
        <end position="399"/>
    </location>
</feature>
<evidence type="ECO:0000256" key="10">
    <source>
        <dbReference type="ARBA" id="ARBA00023212"/>
    </source>
</evidence>
<comment type="caution">
    <text evidence="19">The sequence shown here is derived from an EMBL/GenBank/DDBJ whole genome shotgun (WGS) entry which is preliminary data.</text>
</comment>
<accession>A0A815IAI9</accession>
<dbReference type="GO" id="GO:0007283">
    <property type="term" value="P:spermatogenesis"/>
    <property type="evidence" value="ECO:0007669"/>
    <property type="project" value="UniProtKB-KW"/>
</dbReference>
<evidence type="ECO:0000256" key="14">
    <source>
        <dbReference type="ARBA" id="ARBA00073058"/>
    </source>
</evidence>
<evidence type="ECO:0000313" key="20">
    <source>
        <dbReference type="EMBL" id="CAF3747351.1"/>
    </source>
</evidence>
<reference evidence="19" key="1">
    <citation type="submission" date="2021-02" db="EMBL/GenBank/DDBJ databases">
        <authorList>
            <person name="Nowell W R."/>
        </authorList>
    </citation>
    <scope>NUCLEOTIDE SEQUENCE</scope>
</reference>
<keyword evidence="7" id="KW-0007">Acetylation</keyword>
<dbReference type="Proteomes" id="UP000663891">
    <property type="component" value="Unassembled WGS sequence"/>
</dbReference>
<evidence type="ECO:0000256" key="9">
    <source>
        <dbReference type="ARBA" id="ARBA00023069"/>
    </source>
</evidence>
<dbReference type="Proteomes" id="UP000663881">
    <property type="component" value="Unassembled WGS sequence"/>
</dbReference>
<evidence type="ECO:0000259" key="18">
    <source>
        <dbReference type="Pfam" id="PF18383"/>
    </source>
</evidence>
<proteinExistence type="inferred from homology"/>
<evidence type="ECO:0000256" key="3">
    <source>
        <dbReference type="ARBA" id="ARBA00022553"/>
    </source>
</evidence>
<keyword evidence="8 16" id="KW-0175">Coiled coil</keyword>
<evidence type="ECO:0000256" key="2">
    <source>
        <dbReference type="ARBA" id="ARBA00022490"/>
    </source>
</evidence>
<evidence type="ECO:0000256" key="12">
    <source>
        <dbReference type="ARBA" id="ARBA00043983"/>
    </source>
</evidence>
<dbReference type="Gene3D" id="1.10.418.70">
    <property type="entry name" value="Intraflagellar transport protein 81, N-terminal domain"/>
    <property type="match status" value="1"/>
</dbReference>
<comment type="subcellular location">
    <subcellularLocation>
        <location evidence="1">Cytoplasm</location>
        <location evidence="1">Cytoskeleton</location>
        <location evidence="1">Cilium basal body</location>
    </subcellularLocation>
</comment>
<dbReference type="OrthoDB" id="276029at2759"/>
<dbReference type="AlphaFoldDB" id="A0A815IAI9"/>
<gene>
    <name evidence="20" type="ORF">OKA104_LOCUS15474</name>
    <name evidence="19" type="ORF">VCS650_LOCUS34443</name>
</gene>
<evidence type="ECO:0000256" key="15">
    <source>
        <dbReference type="ARBA" id="ARBA00079903"/>
    </source>
</evidence>
<dbReference type="GO" id="GO:0060271">
    <property type="term" value="P:cilium assembly"/>
    <property type="evidence" value="ECO:0007669"/>
    <property type="project" value="InterPro"/>
</dbReference>
<evidence type="ECO:0000256" key="17">
    <source>
        <dbReference type="SAM" id="MobiDB-lite"/>
    </source>
</evidence>
<evidence type="ECO:0000256" key="13">
    <source>
        <dbReference type="ARBA" id="ARBA00055755"/>
    </source>
</evidence>
<comment type="function">
    <text evidence="13">Component of the intraflagellar transport (IFT) complex B: together with IFT74, forms a tubulin-binding module that specifically mediates transport of tubulin within the cilium. Binds tubulin via its CH (calponin-homology)-like region. Required for ciliogenesis. Required for proper regulation of SHH signaling. Plays an important role during spermatogenesis by modulating the assembly and elongation of the sperm flagella.</text>
</comment>
<dbReference type="GO" id="GO:0015631">
    <property type="term" value="F:tubulin binding"/>
    <property type="evidence" value="ECO:0007669"/>
    <property type="project" value="InterPro"/>
</dbReference>
<keyword evidence="9" id="KW-0969">Cilium</keyword>
<protein>
    <recommendedName>
        <fullName evidence="14">Intraflagellar transport protein 81 homolog</fullName>
    </recommendedName>
    <alternativeName>
        <fullName evidence="15">Carnitine deficiency-associated protein expressed in ventricle 1</fullName>
    </alternativeName>
</protein>
<evidence type="ECO:0000313" key="21">
    <source>
        <dbReference type="Proteomes" id="UP000663891"/>
    </source>
</evidence>